<dbReference type="EMBL" id="ASQP01000059">
    <property type="protein sequence ID" value="OMI40814.1"/>
    <property type="molecule type" value="Genomic_DNA"/>
</dbReference>
<dbReference type="InterPro" id="IPR027417">
    <property type="entry name" value="P-loop_NTPase"/>
</dbReference>
<dbReference type="Pfam" id="PF10117">
    <property type="entry name" value="McrBC"/>
    <property type="match status" value="1"/>
</dbReference>
<dbReference type="GO" id="GO:0016887">
    <property type="term" value="F:ATP hydrolysis activity"/>
    <property type="evidence" value="ECO:0007669"/>
    <property type="project" value="InterPro"/>
</dbReference>
<dbReference type="InterPro" id="IPR011704">
    <property type="entry name" value="ATPase_dyneun-rel_AAA"/>
</dbReference>
<dbReference type="CDD" id="cd00009">
    <property type="entry name" value="AAA"/>
    <property type="match status" value="1"/>
</dbReference>
<name>A0A1R1SR92_9ACTN</name>
<accession>A0A1R1SR92</accession>
<dbReference type="Proteomes" id="UP000186168">
    <property type="component" value="Unassembled WGS sequence"/>
</dbReference>
<dbReference type="InterPro" id="IPR019292">
    <property type="entry name" value="McrC"/>
</dbReference>
<dbReference type="PANTHER" id="PTHR37291:SF1">
    <property type="entry name" value="TYPE IV METHYL-DIRECTED RESTRICTION ENZYME ECOKMCRB SUBUNIT"/>
    <property type="match status" value="1"/>
</dbReference>
<dbReference type="STRING" id="67365.GCA_001704635_00449"/>
<feature type="domain" description="AAA+ ATPase" evidence="1">
    <location>
        <begin position="42"/>
        <end position="209"/>
    </location>
</feature>
<gene>
    <name evidence="2" type="ORF">SPAR_04031</name>
</gene>
<dbReference type="AlphaFoldDB" id="A0A1R1SR92"/>
<reference evidence="2 3" key="1">
    <citation type="submission" date="2013-05" db="EMBL/GenBank/DDBJ databases">
        <title>Genome sequence of Streptomyces sparsogenes DSM 40356.</title>
        <authorList>
            <person name="Coyne S."/>
            <person name="Seebeck F.P."/>
        </authorList>
    </citation>
    <scope>NUCLEOTIDE SEQUENCE [LARGE SCALE GENOMIC DNA]</scope>
    <source>
        <strain evidence="2 3">DSM 40356</strain>
    </source>
</reference>
<protein>
    <submittedName>
        <fullName evidence="2">Restriction protein</fullName>
    </submittedName>
</protein>
<comment type="caution">
    <text evidence="2">The sequence shown here is derived from an EMBL/GenBank/DDBJ whole genome shotgun (WGS) entry which is preliminary data.</text>
</comment>
<proteinExistence type="predicted"/>
<dbReference type="Pfam" id="PF07728">
    <property type="entry name" value="AAA_5"/>
    <property type="match status" value="1"/>
</dbReference>
<dbReference type="InterPro" id="IPR052934">
    <property type="entry name" value="Methyl-DNA_Rec/Restrict_Enz"/>
</dbReference>
<dbReference type="GO" id="GO:0005524">
    <property type="term" value="F:ATP binding"/>
    <property type="evidence" value="ECO:0007669"/>
    <property type="project" value="InterPro"/>
</dbReference>
<dbReference type="PANTHER" id="PTHR37291">
    <property type="entry name" value="5-METHYLCYTOSINE-SPECIFIC RESTRICTION ENZYME B"/>
    <property type="match status" value="1"/>
</dbReference>
<evidence type="ECO:0000313" key="2">
    <source>
        <dbReference type="EMBL" id="OMI40814.1"/>
    </source>
</evidence>
<dbReference type="SUPFAM" id="SSF52540">
    <property type="entry name" value="P-loop containing nucleoside triphosphate hydrolases"/>
    <property type="match status" value="1"/>
</dbReference>
<evidence type="ECO:0000259" key="1">
    <source>
        <dbReference type="SMART" id="SM00382"/>
    </source>
</evidence>
<keyword evidence="3" id="KW-1185">Reference proteome</keyword>
<sequence length="342" mass="38902">MEIPALAARRDLELPVPTDELATELLVHEVGWLREARDLLWDERQLVLSGPPGTGKTYLALKLAEFLGGGPGQVKLLQFHPSYSYKDFIEGFRPQEDPREVAFRLTAGPLRELADLASREGNRHIPHFLIIDEINRANLAKIFGELYFLLEYREQVRVPHLLRRRLRSAAQPVRHRHHEHRGPLDRPRRRGHAAALRLRRALPARGQPLSQWRPSRLNARYHQALHLVRAVLADASVQHAVGGLRVDGFLFDMNKLFEDFVTVALREACRARGHTARLQDPHHLDVAAAIRMKHGHRETGRAPPSLRQTAGQRLFPAGSRIATHSTWCVTGKRSKARSRRGV</sequence>
<dbReference type="InterPro" id="IPR003593">
    <property type="entry name" value="AAA+_ATPase"/>
</dbReference>
<dbReference type="Gene3D" id="3.40.50.300">
    <property type="entry name" value="P-loop containing nucleotide triphosphate hydrolases"/>
    <property type="match status" value="1"/>
</dbReference>
<organism evidence="2 3">
    <name type="scientific">Streptomyces sparsogenes DSM 40356</name>
    <dbReference type="NCBI Taxonomy" id="1331668"/>
    <lineage>
        <taxon>Bacteria</taxon>
        <taxon>Bacillati</taxon>
        <taxon>Actinomycetota</taxon>
        <taxon>Actinomycetes</taxon>
        <taxon>Kitasatosporales</taxon>
        <taxon>Streptomycetaceae</taxon>
        <taxon>Streptomyces</taxon>
    </lineage>
</organism>
<evidence type="ECO:0000313" key="3">
    <source>
        <dbReference type="Proteomes" id="UP000186168"/>
    </source>
</evidence>
<dbReference type="SMART" id="SM00382">
    <property type="entry name" value="AAA"/>
    <property type="match status" value="1"/>
</dbReference>